<evidence type="ECO:0000313" key="20">
    <source>
        <dbReference type="Proteomes" id="UP000825935"/>
    </source>
</evidence>
<feature type="signal peptide" evidence="17">
    <location>
        <begin position="1"/>
        <end position="21"/>
    </location>
</feature>
<keyword evidence="4" id="KW-0808">Transferase</keyword>
<dbReference type="InterPro" id="IPR051653">
    <property type="entry name" value="E3_ligase_sorting_rcpt"/>
</dbReference>
<dbReference type="PROSITE" id="PS50089">
    <property type="entry name" value="ZF_RING_2"/>
    <property type="match status" value="1"/>
</dbReference>
<feature type="region of interest" description="Disordered" evidence="15">
    <location>
        <begin position="400"/>
        <end position="449"/>
    </location>
</feature>
<dbReference type="Gene3D" id="3.50.30.30">
    <property type="match status" value="1"/>
</dbReference>
<feature type="chain" id="PRO_5035715214" description="RING-type E3 ubiquitin transferase" evidence="17">
    <location>
        <begin position="22"/>
        <end position="449"/>
    </location>
</feature>
<feature type="compositionally biased region" description="Low complexity" evidence="15">
    <location>
        <begin position="405"/>
        <end position="419"/>
    </location>
</feature>
<feature type="transmembrane region" description="Helical" evidence="16">
    <location>
        <begin position="164"/>
        <end position="188"/>
    </location>
</feature>
<comment type="catalytic activity">
    <reaction evidence="1">
        <text>S-ubiquitinyl-[E2 ubiquitin-conjugating enzyme]-L-cysteine + [acceptor protein]-L-lysine = [E2 ubiquitin-conjugating enzyme]-L-cysteine + N(6)-ubiquitinyl-[acceptor protein]-L-lysine.</text>
        <dbReference type="EC" id="2.3.2.27"/>
    </reaction>
</comment>
<keyword evidence="5 16" id="KW-0812">Transmembrane</keyword>
<name>A0A8T2TR89_CERRI</name>
<sequence>MRWYELSVLVVVLICLRCAASATVLIVVSNSTSYYTFDSSEASFAPQVKKSGMKGFIFLSNPLDACSSLTQNTSTVSSSYLFLLAERGSCSFEEKVRYAQDANFSAIIIYNNESGSDLLTMYGSSDGITIYALFVTREDGKTLSEYADDSSSEVWIVPSYESTLWSVMVFSLITLVALGAILITWYLVKKQRQRRAAETFSNHVQPCLMSLRMVQAMPTITYVLANEKAPQESCVICLEEYLNGDQLRILPCCHRFHCSCIDTWLTLWRCVCPICKRDARYEFPDLEVSEKTPLLSFSSGGVGGFYGTKEASSSESSPIEIPPSYPDSQMGYLDIPSSSNGMASTSARFRPSSKSNSMLLRRSSAMDSSLEAFRASPFFTPPSLSQNISPLLPGSGTISHPVDCSASAVGSPSSYSSGPRNTWGRSYLNPSKMSRASSTASFSPQSGGS</sequence>
<keyword evidence="7 17" id="KW-0732">Signal</keyword>
<dbReference type="Pfam" id="PF13639">
    <property type="entry name" value="zf-RING_2"/>
    <property type="match status" value="1"/>
</dbReference>
<dbReference type="InterPro" id="IPR013083">
    <property type="entry name" value="Znf_RING/FYVE/PHD"/>
</dbReference>
<proteinExistence type="predicted"/>
<dbReference type="InterPro" id="IPR046450">
    <property type="entry name" value="PA_dom_sf"/>
</dbReference>
<comment type="caution">
    <text evidence="19">The sequence shown here is derived from an EMBL/GenBank/DDBJ whole genome shotgun (WGS) entry which is preliminary data.</text>
</comment>
<dbReference type="InterPro" id="IPR044744">
    <property type="entry name" value="ZNRF4/RNF13/RNF167_PA"/>
</dbReference>
<evidence type="ECO:0000259" key="18">
    <source>
        <dbReference type="PROSITE" id="PS50089"/>
    </source>
</evidence>
<evidence type="ECO:0000256" key="10">
    <source>
        <dbReference type="ARBA" id="ARBA00022989"/>
    </source>
</evidence>
<accession>A0A8T2TR89</accession>
<dbReference type="EC" id="2.3.2.27" evidence="3"/>
<feature type="domain" description="RING-type" evidence="18">
    <location>
        <begin position="234"/>
        <end position="276"/>
    </location>
</feature>
<dbReference type="AlphaFoldDB" id="A0A8T2TR89"/>
<evidence type="ECO:0000313" key="19">
    <source>
        <dbReference type="EMBL" id="KAH7423945.1"/>
    </source>
</evidence>
<comment type="pathway">
    <text evidence="2">Protein modification; protein ubiquitination.</text>
</comment>
<evidence type="ECO:0000256" key="7">
    <source>
        <dbReference type="ARBA" id="ARBA00022729"/>
    </source>
</evidence>
<dbReference type="OMA" id="HRRNCTF"/>
<feature type="compositionally biased region" description="Polar residues" evidence="15">
    <location>
        <begin position="428"/>
        <end position="449"/>
    </location>
</feature>
<dbReference type="GO" id="GO:0008270">
    <property type="term" value="F:zinc ion binding"/>
    <property type="evidence" value="ECO:0007669"/>
    <property type="project" value="UniProtKB-KW"/>
</dbReference>
<dbReference type="Proteomes" id="UP000825935">
    <property type="component" value="Chromosome 12"/>
</dbReference>
<evidence type="ECO:0000256" key="6">
    <source>
        <dbReference type="ARBA" id="ARBA00022723"/>
    </source>
</evidence>
<protein>
    <recommendedName>
        <fullName evidence="3">RING-type E3 ubiquitin transferase</fullName>
        <ecNumber evidence="3">2.3.2.27</ecNumber>
    </recommendedName>
</protein>
<feature type="region of interest" description="Disordered" evidence="15">
    <location>
        <begin position="342"/>
        <end position="361"/>
    </location>
</feature>
<dbReference type="Gene3D" id="3.30.40.10">
    <property type="entry name" value="Zinc/RING finger domain, C3HC4 (zinc finger)"/>
    <property type="match status" value="1"/>
</dbReference>
<evidence type="ECO:0000256" key="4">
    <source>
        <dbReference type="ARBA" id="ARBA00022679"/>
    </source>
</evidence>
<evidence type="ECO:0000256" key="16">
    <source>
        <dbReference type="SAM" id="Phobius"/>
    </source>
</evidence>
<organism evidence="19 20">
    <name type="scientific">Ceratopteris richardii</name>
    <name type="common">Triangle waterfern</name>
    <dbReference type="NCBI Taxonomy" id="49495"/>
    <lineage>
        <taxon>Eukaryota</taxon>
        <taxon>Viridiplantae</taxon>
        <taxon>Streptophyta</taxon>
        <taxon>Embryophyta</taxon>
        <taxon>Tracheophyta</taxon>
        <taxon>Polypodiopsida</taxon>
        <taxon>Polypodiidae</taxon>
        <taxon>Polypodiales</taxon>
        <taxon>Pteridineae</taxon>
        <taxon>Pteridaceae</taxon>
        <taxon>Parkerioideae</taxon>
        <taxon>Ceratopteris</taxon>
    </lineage>
</organism>
<evidence type="ECO:0000256" key="17">
    <source>
        <dbReference type="SAM" id="SignalP"/>
    </source>
</evidence>
<feature type="compositionally biased region" description="Polar residues" evidence="15">
    <location>
        <begin position="342"/>
        <end position="358"/>
    </location>
</feature>
<dbReference type="GO" id="GO:0061630">
    <property type="term" value="F:ubiquitin protein ligase activity"/>
    <property type="evidence" value="ECO:0007669"/>
    <property type="project" value="UniProtKB-EC"/>
</dbReference>
<dbReference type="FunFam" id="3.30.40.10:FF:000388">
    <property type="entry name" value="Putative RING zinc finger domain superfamily protein"/>
    <property type="match status" value="1"/>
</dbReference>
<keyword evidence="8 14" id="KW-0863">Zinc-finger</keyword>
<dbReference type="GO" id="GO:0012505">
    <property type="term" value="C:endomembrane system"/>
    <property type="evidence" value="ECO:0007669"/>
    <property type="project" value="UniProtKB-SubCell"/>
</dbReference>
<dbReference type="PANTHER" id="PTHR47168:SF1">
    <property type="entry name" value="OS02G0798600 PROTEIN"/>
    <property type="match status" value="1"/>
</dbReference>
<keyword evidence="20" id="KW-1185">Reference proteome</keyword>
<evidence type="ECO:0000256" key="12">
    <source>
        <dbReference type="ARBA" id="ARBA00023180"/>
    </source>
</evidence>
<keyword evidence="11 16" id="KW-0472">Membrane</keyword>
<dbReference type="CDD" id="cd02123">
    <property type="entry name" value="PA_C_RZF_like"/>
    <property type="match status" value="1"/>
</dbReference>
<reference evidence="19" key="1">
    <citation type="submission" date="2021-08" db="EMBL/GenBank/DDBJ databases">
        <title>WGS assembly of Ceratopteris richardii.</title>
        <authorList>
            <person name="Marchant D.B."/>
            <person name="Chen G."/>
            <person name="Jenkins J."/>
            <person name="Shu S."/>
            <person name="Leebens-Mack J."/>
            <person name="Grimwood J."/>
            <person name="Schmutz J."/>
            <person name="Soltis P."/>
            <person name="Soltis D."/>
            <person name="Chen Z.-H."/>
        </authorList>
    </citation>
    <scope>NUCLEOTIDE SEQUENCE</scope>
    <source>
        <strain evidence="19">Whitten #5841</strain>
        <tissue evidence="19">Leaf</tissue>
    </source>
</reference>
<dbReference type="GO" id="GO:0005737">
    <property type="term" value="C:cytoplasm"/>
    <property type="evidence" value="ECO:0007669"/>
    <property type="project" value="UniProtKB-ARBA"/>
</dbReference>
<evidence type="ECO:0000256" key="11">
    <source>
        <dbReference type="ARBA" id="ARBA00023136"/>
    </source>
</evidence>
<evidence type="ECO:0000256" key="9">
    <source>
        <dbReference type="ARBA" id="ARBA00022833"/>
    </source>
</evidence>
<evidence type="ECO:0000256" key="2">
    <source>
        <dbReference type="ARBA" id="ARBA00004906"/>
    </source>
</evidence>
<dbReference type="InterPro" id="IPR003137">
    <property type="entry name" value="PA_domain"/>
</dbReference>
<evidence type="ECO:0000256" key="15">
    <source>
        <dbReference type="SAM" id="MobiDB-lite"/>
    </source>
</evidence>
<dbReference type="PANTHER" id="PTHR47168">
    <property type="entry name" value="RING ZINC FINGER DOMAIN SUPERFAMILY PROTEIN-RELATED"/>
    <property type="match status" value="1"/>
</dbReference>
<evidence type="ECO:0000256" key="3">
    <source>
        <dbReference type="ARBA" id="ARBA00012483"/>
    </source>
</evidence>
<dbReference type="SMART" id="SM00184">
    <property type="entry name" value="RING"/>
    <property type="match status" value="1"/>
</dbReference>
<dbReference type="SUPFAM" id="SSF57850">
    <property type="entry name" value="RING/U-box"/>
    <property type="match status" value="1"/>
</dbReference>
<dbReference type="SUPFAM" id="SSF52025">
    <property type="entry name" value="PA domain"/>
    <property type="match status" value="1"/>
</dbReference>
<evidence type="ECO:0000256" key="13">
    <source>
        <dbReference type="ARBA" id="ARBA00046288"/>
    </source>
</evidence>
<evidence type="ECO:0000256" key="5">
    <source>
        <dbReference type="ARBA" id="ARBA00022692"/>
    </source>
</evidence>
<dbReference type="InterPro" id="IPR001841">
    <property type="entry name" value="Znf_RING"/>
</dbReference>
<keyword evidence="12" id="KW-0325">Glycoprotein</keyword>
<dbReference type="Pfam" id="PF02225">
    <property type="entry name" value="PA"/>
    <property type="match status" value="1"/>
</dbReference>
<evidence type="ECO:0000256" key="1">
    <source>
        <dbReference type="ARBA" id="ARBA00000900"/>
    </source>
</evidence>
<keyword evidence="9" id="KW-0862">Zinc</keyword>
<evidence type="ECO:0000256" key="14">
    <source>
        <dbReference type="PROSITE-ProRule" id="PRU00175"/>
    </source>
</evidence>
<evidence type="ECO:0000256" key="8">
    <source>
        <dbReference type="ARBA" id="ARBA00022771"/>
    </source>
</evidence>
<dbReference type="EMBL" id="CM035417">
    <property type="protein sequence ID" value="KAH7423945.1"/>
    <property type="molecule type" value="Genomic_DNA"/>
</dbReference>
<gene>
    <name evidence="19" type="ORF">KP509_12G082300</name>
</gene>
<dbReference type="OrthoDB" id="8062037at2759"/>
<keyword evidence="10 16" id="KW-1133">Transmembrane helix</keyword>
<keyword evidence="6" id="KW-0479">Metal-binding</keyword>
<comment type="subcellular location">
    <subcellularLocation>
        <location evidence="13">Endomembrane system</location>
        <topology evidence="13">Single-pass type I membrane protein</topology>
    </subcellularLocation>
</comment>